<dbReference type="PANTHER" id="PTHR43767">
    <property type="entry name" value="LONG-CHAIN-FATTY-ACID--COA LIGASE"/>
    <property type="match status" value="1"/>
</dbReference>
<sequence>MRPHDMGVLFDRAASRGHPTRVHLDRAFDIAPDGGTSYDVPALAELVRAASGWWWAAGARPGGRVAILKDDHWDVDLLACAAVRTGAVPAKLSAHLPAETASTLLKRLEPDVLVTTPGVLARATDEGVDLAAFARATVSTGPAPGAIALDDLRGSAAPAAHRRGDDEPLVITHTSGTTGVPKLVVHSTRTIIGNLARFEALPTPVVGLRRDDVVATASAYAHGRTFCWTAVALSTAPAEIVVLTSQEPSQVDPLLRRHRPTVVEGLPSAFVRLKPLTRRLANPFGRVRLFISTYDAVHPATLRAYLKASEHDNPLWIDGWGQTETGPLTFRLHHRGSVRRRRVQAHPVGRPMPVKTRLKVVDPGTFQPVRPGEPGLVLARTRALCLDYLGESERFAAKKSGSWWNTGDLGIRGRNGSVHLVDREVDCAPDTSCLATEDALEERLPRALECVLLARADQPPLPVVVTADGELSAHAWRHAAHGLPAMAEPVVLTWDDVPRTGTGKVRRLELLNRLTGSANTYGTGRWT</sequence>
<dbReference type="InterPro" id="IPR050237">
    <property type="entry name" value="ATP-dep_AMP-bd_enzyme"/>
</dbReference>
<dbReference type="InterPro" id="IPR042099">
    <property type="entry name" value="ANL_N_sf"/>
</dbReference>
<dbReference type="SUPFAM" id="SSF56801">
    <property type="entry name" value="Acetyl-CoA synthetase-like"/>
    <property type="match status" value="1"/>
</dbReference>
<dbReference type="Proteomes" id="UP001327093">
    <property type="component" value="Unassembled WGS sequence"/>
</dbReference>
<evidence type="ECO:0000313" key="3">
    <source>
        <dbReference type="Proteomes" id="UP001327093"/>
    </source>
</evidence>
<protein>
    <submittedName>
        <fullName evidence="2">AMP-binding protein</fullName>
    </submittedName>
</protein>
<dbReference type="EMBL" id="JAWLNX010000004">
    <property type="protein sequence ID" value="MEB3367462.1"/>
    <property type="molecule type" value="Genomic_DNA"/>
</dbReference>
<dbReference type="PANTHER" id="PTHR43767:SF1">
    <property type="entry name" value="NONRIBOSOMAL PEPTIDE SYNTHASE PES1 (EUROFUNG)-RELATED"/>
    <property type="match status" value="1"/>
</dbReference>
<proteinExistence type="predicted"/>
<dbReference type="InterPro" id="IPR020845">
    <property type="entry name" value="AMP-binding_CS"/>
</dbReference>
<comment type="caution">
    <text evidence="2">The sequence shown here is derived from an EMBL/GenBank/DDBJ whole genome shotgun (WGS) entry which is preliminary data.</text>
</comment>
<reference evidence="2 3" key="1">
    <citation type="submission" date="2023-10" db="EMBL/GenBank/DDBJ databases">
        <title>Saccharopolyspora sp. nov., isolated from mangrove soil.</title>
        <authorList>
            <person name="Lu Y."/>
            <person name="Liu W."/>
        </authorList>
    </citation>
    <scope>NUCLEOTIDE SEQUENCE [LARGE SCALE GENOMIC DNA]</scope>
    <source>
        <strain evidence="2 3">S2-29</strain>
    </source>
</reference>
<dbReference type="PROSITE" id="PS00455">
    <property type="entry name" value="AMP_BINDING"/>
    <property type="match status" value="1"/>
</dbReference>
<evidence type="ECO:0000259" key="1">
    <source>
        <dbReference type="Pfam" id="PF00501"/>
    </source>
</evidence>
<dbReference type="Pfam" id="PF00501">
    <property type="entry name" value="AMP-binding"/>
    <property type="match status" value="1"/>
</dbReference>
<name>A0ABU6A7C3_9PSEU</name>
<evidence type="ECO:0000313" key="2">
    <source>
        <dbReference type="EMBL" id="MEB3367462.1"/>
    </source>
</evidence>
<keyword evidence="3" id="KW-1185">Reference proteome</keyword>
<organism evidence="2 3">
    <name type="scientific">Saccharopolyspora mangrovi</name>
    <dbReference type="NCBI Taxonomy" id="3082379"/>
    <lineage>
        <taxon>Bacteria</taxon>
        <taxon>Bacillati</taxon>
        <taxon>Actinomycetota</taxon>
        <taxon>Actinomycetes</taxon>
        <taxon>Pseudonocardiales</taxon>
        <taxon>Pseudonocardiaceae</taxon>
        <taxon>Saccharopolyspora</taxon>
    </lineage>
</organism>
<dbReference type="RefSeq" id="WP_324265013.1">
    <property type="nucleotide sequence ID" value="NZ_JAWLNX010000004.1"/>
</dbReference>
<dbReference type="InterPro" id="IPR000873">
    <property type="entry name" value="AMP-dep_synth/lig_dom"/>
</dbReference>
<feature type="domain" description="AMP-dependent synthetase/ligase" evidence="1">
    <location>
        <begin position="16"/>
        <end position="388"/>
    </location>
</feature>
<accession>A0ABU6A7C3</accession>
<gene>
    <name evidence="2" type="ORF">R4I43_08585</name>
</gene>
<dbReference type="Gene3D" id="3.40.50.12780">
    <property type="entry name" value="N-terminal domain of ligase-like"/>
    <property type="match status" value="1"/>
</dbReference>